<name>A0A183Q5T8_9TREM</name>
<dbReference type="Gene3D" id="3.90.1720.30">
    <property type="entry name" value="PPPDE domains"/>
    <property type="match status" value="1"/>
</dbReference>
<proteinExistence type="inferred from homology"/>
<feature type="non-terminal residue" evidence="4">
    <location>
        <position position="1"/>
    </location>
</feature>
<evidence type="ECO:0000256" key="2">
    <source>
        <dbReference type="ARBA" id="ARBA00022670"/>
    </source>
</evidence>
<comment type="similarity">
    <text evidence="1">Belongs to the DeSI family.</text>
</comment>
<dbReference type="STRING" id="31246.A0A183Q5T8"/>
<evidence type="ECO:0000256" key="1">
    <source>
        <dbReference type="ARBA" id="ARBA00008140"/>
    </source>
</evidence>
<dbReference type="Proteomes" id="UP000269396">
    <property type="component" value="Unassembled WGS sequence"/>
</dbReference>
<organism evidence="4 5">
    <name type="scientific">Schistosoma mattheei</name>
    <dbReference type="NCBI Taxonomy" id="31246"/>
    <lineage>
        <taxon>Eukaryota</taxon>
        <taxon>Metazoa</taxon>
        <taxon>Spiralia</taxon>
        <taxon>Lophotrochozoa</taxon>
        <taxon>Platyhelminthes</taxon>
        <taxon>Trematoda</taxon>
        <taxon>Digenea</taxon>
        <taxon>Strigeidida</taxon>
        <taxon>Schistosomatoidea</taxon>
        <taxon>Schistosomatidae</taxon>
        <taxon>Schistosoma</taxon>
    </lineage>
</organism>
<dbReference type="PROSITE" id="PS51858">
    <property type="entry name" value="PPPDE"/>
    <property type="match status" value="1"/>
</dbReference>
<keyword evidence="2" id="KW-0645">Protease</keyword>
<dbReference type="InterPro" id="IPR008580">
    <property type="entry name" value="PPPDE_dom"/>
</dbReference>
<dbReference type="GO" id="GO:0006508">
    <property type="term" value="P:proteolysis"/>
    <property type="evidence" value="ECO:0007669"/>
    <property type="project" value="UniProtKB-KW"/>
</dbReference>
<sequence>FRPGDYSLFEHNCNTFSEHFIFHLTGQHIPSYILNLPNEVLSTSFGASLGSALNVLSVGINSKTRLNSIKETPSNNDKHTYADIIKSFRPIFFDVSVLWLICLSFFECFIHLIVYTKISHVVDYYHYIGSIVRYAFAQLASNRIISAKDEVIL</sequence>
<gene>
    <name evidence="4" type="ORF">SMTD_LOCUS21974</name>
</gene>
<dbReference type="GO" id="GO:0008233">
    <property type="term" value="F:peptidase activity"/>
    <property type="evidence" value="ECO:0007669"/>
    <property type="project" value="UniProtKB-KW"/>
</dbReference>
<dbReference type="InterPro" id="IPR042266">
    <property type="entry name" value="PPPDE_sf"/>
</dbReference>
<evidence type="ECO:0000256" key="3">
    <source>
        <dbReference type="ARBA" id="ARBA00022801"/>
    </source>
</evidence>
<reference evidence="4 5" key="1">
    <citation type="submission" date="2018-11" db="EMBL/GenBank/DDBJ databases">
        <authorList>
            <consortium name="Pathogen Informatics"/>
        </authorList>
    </citation>
    <scope>NUCLEOTIDE SEQUENCE [LARGE SCALE GENOMIC DNA]</scope>
    <source>
        <strain>Denwood</strain>
        <strain evidence="5">Zambia</strain>
    </source>
</reference>
<protein>
    <submittedName>
        <fullName evidence="4">Uncharacterized protein</fullName>
    </submittedName>
</protein>
<evidence type="ECO:0000313" key="4">
    <source>
        <dbReference type="EMBL" id="VDP86138.1"/>
    </source>
</evidence>
<dbReference type="Pfam" id="PF05903">
    <property type="entry name" value="Peptidase_C97"/>
    <property type="match status" value="1"/>
</dbReference>
<keyword evidence="3" id="KW-0378">Hydrolase</keyword>
<evidence type="ECO:0000313" key="5">
    <source>
        <dbReference type="Proteomes" id="UP000269396"/>
    </source>
</evidence>
<dbReference type="EMBL" id="UZAL01049263">
    <property type="protein sequence ID" value="VDP86138.1"/>
    <property type="molecule type" value="Genomic_DNA"/>
</dbReference>
<dbReference type="AlphaFoldDB" id="A0A183Q5T8"/>
<accession>A0A183Q5T8</accession>
<keyword evidence="5" id="KW-1185">Reference proteome</keyword>